<dbReference type="Gene3D" id="2.60.120.260">
    <property type="entry name" value="Galactose-binding domain-like"/>
    <property type="match status" value="1"/>
</dbReference>
<feature type="chain" id="PRO_5028027962" evidence="3">
    <location>
        <begin position="28"/>
        <end position="1945"/>
    </location>
</feature>
<evidence type="ECO:0000256" key="1">
    <source>
        <dbReference type="ARBA" id="ARBA00022670"/>
    </source>
</evidence>
<protein>
    <submittedName>
        <fullName evidence="5">Internalin, putative</fullName>
    </submittedName>
</protein>
<evidence type="ECO:0000259" key="4">
    <source>
        <dbReference type="PROSITE" id="PS51829"/>
    </source>
</evidence>
<accession>A0A6S6UIX1</accession>
<dbReference type="InterPro" id="IPR025667">
    <property type="entry name" value="SprB_repeat"/>
</dbReference>
<dbReference type="GO" id="GO:0004252">
    <property type="term" value="F:serine-type endopeptidase activity"/>
    <property type="evidence" value="ECO:0007669"/>
    <property type="project" value="InterPro"/>
</dbReference>
<reference evidence="5" key="1">
    <citation type="submission" date="2020-01" db="EMBL/GenBank/DDBJ databases">
        <authorList>
            <person name="Meier V. D."/>
            <person name="Meier V D."/>
        </authorList>
    </citation>
    <scope>NUCLEOTIDE SEQUENCE</scope>
    <source>
        <strain evidence="5">HLG_WM_MAG_10</strain>
    </source>
</reference>
<organism evidence="5">
    <name type="scientific">uncultured Aureispira sp</name>
    <dbReference type="NCBI Taxonomy" id="1331704"/>
    <lineage>
        <taxon>Bacteria</taxon>
        <taxon>Pseudomonadati</taxon>
        <taxon>Bacteroidota</taxon>
        <taxon>Saprospiria</taxon>
        <taxon>Saprospirales</taxon>
        <taxon>Saprospiraceae</taxon>
        <taxon>Aureispira</taxon>
        <taxon>environmental samples</taxon>
    </lineage>
</organism>
<dbReference type="SUPFAM" id="SSF49785">
    <property type="entry name" value="Galactose-binding domain-like"/>
    <property type="match status" value="1"/>
</dbReference>
<dbReference type="Pfam" id="PF13573">
    <property type="entry name" value="SprB"/>
    <property type="match status" value="8"/>
</dbReference>
<proteinExistence type="predicted"/>
<dbReference type="InterPro" id="IPR002884">
    <property type="entry name" value="P_dom"/>
</dbReference>
<feature type="non-terminal residue" evidence="5">
    <location>
        <position position="1945"/>
    </location>
</feature>
<dbReference type="GO" id="GO:0006508">
    <property type="term" value="P:proteolysis"/>
    <property type="evidence" value="ECO:0007669"/>
    <property type="project" value="UniProtKB-KW"/>
</dbReference>
<evidence type="ECO:0000256" key="3">
    <source>
        <dbReference type="SAM" id="SignalP"/>
    </source>
</evidence>
<feature type="signal peptide" evidence="3">
    <location>
        <begin position="1"/>
        <end position="27"/>
    </location>
</feature>
<dbReference type="EMBL" id="CACVAQ010000397">
    <property type="protein sequence ID" value="CAA6827279.1"/>
    <property type="molecule type" value="Genomic_DNA"/>
</dbReference>
<name>A0A6S6UIX1_9BACT</name>
<evidence type="ECO:0000256" key="2">
    <source>
        <dbReference type="ARBA" id="ARBA00022801"/>
    </source>
</evidence>
<evidence type="ECO:0000313" key="5">
    <source>
        <dbReference type="EMBL" id="CAA6827279.1"/>
    </source>
</evidence>
<dbReference type="Pfam" id="PF01483">
    <property type="entry name" value="P_proprotein"/>
    <property type="match status" value="1"/>
</dbReference>
<sequence length="1945" mass="197254">MKILLKFLRQVSLFSLLILGTYTNAFASHNVGCAITYTCLGNNQYEFTMTCYRDCNGINMTSTTLLEFTNNGGCSSTVPTLTLDSVGNLSAVDVSQLCDSTTSSCNGGSQQGTQQWVYRGIVTLPPGCIWTASYGTCCRSSAITNLQSPSSAETSVTATVNTNIVPCNNSVQFSNIPIIYTCDSTLSSYNHGAVDPDGDTLVFSLSNPQDNPPANIPFTAGLSVTNPLQLVPTTTFEFDSTTGQMVFTPADNVGQVAIVAMKIEEIRNGVVIGTTFREVQIVVLTNCNNDPPGVDSSGVQGTAIKINGSSLELCRGAFASFELIIEDPNSDSLTVSSNIINAIPGAVVNYNIDNTVPDSIILTFIVNSVNLTPGTYPFVININDNACPVPSLQFLGYALVIYGANYTDNIYCRNDGDPTPIIIGDSLGVFQGLASNPIGLVLDTLTGVVDLDSSAIGTYDIVYTLDSVSICPSDSIQITIVDVPDPSFSYPMSLWCRQGVDLIPTITGTPGGTFRSDPTVSINSITGVVDISNTSVGSHIIYYDVVGGTCAAQDSFIIDVMGMDNFAATSSMYFMCPNELDSVQLGVNVSYNGTNPPTQTYLWSPNVHINNVNIPNPLAVLLTAQTYVVTYNDGLCPEVVDTVEIETPYPAVIQPTSDIILCNGNLAQIGASVASGSGNQNFCIPASASITTENTTLITLNVSGVAPSIINSALIASLSTSLGINMSTIGQLTIDLIAPSGEVVNLSNRNGGLNNAFPSSSFSYMGTTAITSLPFFGGISSASYLPQAGATGFNTLIGATTNGTWTLRIVHDNGGLGFVNGTLTDWCLDFQDLSAATFQWSPNDTTISCVACDSPTVSPIVNTTYSVVATNSFGCRDTAVVNVVIDTALPSPITTCGTTTSNSVTFNWVPVFGAAGYVVSIDGGAPQLVGANVDSFQVGSLAAGQCVTMIIFPQSGNTCADGGPDTITCCASSCSSIDPLVIGTSGPTTFCVGQSVTLDAGAGFTGYSWSTSETTQTITVASTMTVGVTTTDNTGCLDTGSVVITVVPGPTPTIVASGSVTLCAGESVNLDAGPGFSTYTWNPGGAATQVITANASGTYMVTVADNVGCIGVDSVTVTVGTPLTVLLTGTDLSCNGVAPPDGQAVATPIGSFGGYTYVWTDAQTTPTIVGLSTGVSCVTITDVNGCTVSSCVTISEPSSVSVTTTQTNVTCFNGSDGTATATASGGTGVHTYLWSDGQVTPMATGLTAGSICVTVTDASGCTADTCITIIQPAVTVTSNALVTSSFPNGSPISCGGTCDGEATASGSGGTPSISGYTFTWSTVPTQNTAIATGLCVGTYTVSVTDSLGCSSTSSVTLTEPAPVTITISNVVDPSCSSASDGSAEAIGSGGAGSYTYSWNSAPVQTTAIATGLPDGIYTVVATDANGCTGTESITITEPSAVTVTTSITSNYNGVSISCNGICDGELTAVAVGGTGAYTYVWSDGQSTAIATALCAGTHSVTATDANGCSSVSTITITEPSAVTATSTSTDALCNGASDGTATGLGAGGTGAYNFTWSTIPAQNTATATGLNTATGIYMITISDANGCSDISSVTISEPSQVTATIATVAVSCNGGADGTATATVGGGTPGVPAYTYDWGFGATALATSPGQAAGVYSVLISDANGCTITESYTITEPSAISFTTSSTATSCNGASDGTATINASGGVGGFTYAWNSSAQTSATATGLSAGLHCVTVTDGNGCTVDTCIQVTEPTGFSNISFSTTDVNCFGGSDGTATISLTGGVGGYTYNWSNGNNTATATGLDANTHSVTVTDANGCSVISTVIITQPSTLQIALNIDSVQCKNGSDGSVTAVLTGGTFPYTYQWDPSTGNQVTATASNLNIGTYFVTATDFNGCTIVGSATVFEPTTVLTAAIINQMNPSCNGSCDGSIEVDAQGATPNYTYQ</sequence>
<dbReference type="InterPro" id="IPR008979">
    <property type="entry name" value="Galactose-bd-like_sf"/>
</dbReference>
<keyword evidence="2" id="KW-0378">Hydrolase</keyword>
<dbReference type="InterPro" id="IPR043504">
    <property type="entry name" value="Peptidase_S1_PA_chymotrypsin"/>
</dbReference>
<feature type="domain" description="P/Homo B" evidence="4">
    <location>
        <begin position="665"/>
        <end position="836"/>
    </location>
</feature>
<dbReference type="Gene3D" id="2.60.40.740">
    <property type="match status" value="2"/>
</dbReference>
<dbReference type="Gene3D" id="2.40.10.10">
    <property type="entry name" value="Trypsin-like serine proteases"/>
    <property type="match status" value="2"/>
</dbReference>
<keyword evidence="3" id="KW-0732">Signal</keyword>
<keyword evidence="1" id="KW-0645">Protease</keyword>
<dbReference type="PROSITE" id="PS51829">
    <property type="entry name" value="P_HOMO_B"/>
    <property type="match status" value="1"/>
</dbReference>
<gene>
    <name evidence="5" type="ORF">HELGO_WM21365</name>
</gene>